<dbReference type="AlphaFoldDB" id="A0A804L0M5"/>
<dbReference type="FunCoup" id="A0A804L0M5">
    <property type="interactions" value="225"/>
</dbReference>
<keyword evidence="4 9" id="KW-0238">DNA-binding</keyword>
<evidence type="ECO:0000256" key="1">
    <source>
        <dbReference type="ARBA" id="ARBA00004123"/>
    </source>
</evidence>
<dbReference type="Gramene" id="Ma10_t26500.1">
    <property type="protein sequence ID" value="Ma10_p26500.1"/>
    <property type="gene ID" value="Ma10_g26500"/>
</dbReference>
<feature type="compositionally biased region" description="Low complexity" evidence="11">
    <location>
        <begin position="7"/>
        <end position="17"/>
    </location>
</feature>
<keyword evidence="5 9" id="KW-0371">Homeobox</keyword>
<dbReference type="GO" id="GO:0005634">
    <property type="term" value="C:nucleus"/>
    <property type="evidence" value="ECO:0007669"/>
    <property type="project" value="UniProtKB-SubCell"/>
</dbReference>
<protein>
    <submittedName>
        <fullName evidence="13">(wild Malaysian banana) hypothetical protein</fullName>
    </submittedName>
</protein>
<evidence type="ECO:0000256" key="4">
    <source>
        <dbReference type="ARBA" id="ARBA00023125"/>
    </source>
</evidence>
<dbReference type="Proteomes" id="UP000012960">
    <property type="component" value="Unplaced"/>
</dbReference>
<dbReference type="InParanoid" id="A0A804L0M5"/>
<keyword evidence="6" id="KW-0804">Transcription</keyword>
<dbReference type="SUPFAM" id="SSF46689">
    <property type="entry name" value="Homeodomain-like"/>
    <property type="match status" value="1"/>
</dbReference>
<evidence type="ECO:0000256" key="5">
    <source>
        <dbReference type="ARBA" id="ARBA00023155"/>
    </source>
</evidence>
<evidence type="ECO:0000313" key="14">
    <source>
        <dbReference type="EnsemblPlants" id="Ma10_p26500.1"/>
    </source>
</evidence>
<reference evidence="13" key="1">
    <citation type="submission" date="2021-03" db="EMBL/GenBank/DDBJ databases">
        <authorList>
            <consortium name="Genoscope - CEA"/>
            <person name="William W."/>
        </authorList>
    </citation>
    <scope>NUCLEOTIDE SEQUENCE</scope>
    <source>
        <strain evidence="13">Doubled-haploid Pahang</strain>
    </source>
</reference>
<organism evidence="14 15">
    <name type="scientific">Musa acuminata subsp. malaccensis</name>
    <name type="common">Wild banana</name>
    <name type="synonym">Musa malaccensis</name>
    <dbReference type="NCBI Taxonomy" id="214687"/>
    <lineage>
        <taxon>Eukaryota</taxon>
        <taxon>Viridiplantae</taxon>
        <taxon>Streptophyta</taxon>
        <taxon>Embryophyta</taxon>
        <taxon>Tracheophyta</taxon>
        <taxon>Spermatophyta</taxon>
        <taxon>Magnoliopsida</taxon>
        <taxon>Liliopsida</taxon>
        <taxon>Zingiberales</taxon>
        <taxon>Musaceae</taxon>
        <taxon>Musa</taxon>
    </lineage>
</organism>
<evidence type="ECO:0000256" key="6">
    <source>
        <dbReference type="ARBA" id="ARBA00023163"/>
    </source>
</evidence>
<dbReference type="OMA" id="PASSRWN"/>
<accession>A0A804L0M5</accession>
<keyword evidence="15" id="KW-1185">Reference proteome</keyword>
<feature type="region of interest" description="Disordered" evidence="11">
    <location>
        <begin position="188"/>
        <end position="225"/>
    </location>
</feature>
<evidence type="ECO:0000256" key="8">
    <source>
        <dbReference type="ARBA" id="ARBA00024040"/>
    </source>
</evidence>
<dbReference type="PROSITE" id="PS50071">
    <property type="entry name" value="HOMEOBOX_2"/>
    <property type="match status" value="1"/>
</dbReference>
<feature type="DNA-binding region" description="Homeobox" evidence="9">
    <location>
        <begin position="14"/>
        <end position="78"/>
    </location>
</feature>
<dbReference type="GO" id="GO:0003677">
    <property type="term" value="F:DNA binding"/>
    <property type="evidence" value="ECO:0007669"/>
    <property type="project" value="UniProtKB-UniRule"/>
</dbReference>
<dbReference type="PANTHER" id="PTHR45940">
    <property type="entry name" value="WUSCHEL-RELATED HOMEOBOX 1-RELATED"/>
    <property type="match status" value="1"/>
</dbReference>
<dbReference type="OrthoDB" id="1896656at2759"/>
<gene>
    <name evidence="13" type="ORF">GSMUA_328940.1</name>
</gene>
<evidence type="ECO:0000259" key="12">
    <source>
        <dbReference type="PROSITE" id="PS50071"/>
    </source>
</evidence>
<dbReference type="InterPro" id="IPR044555">
    <property type="entry name" value="WUSCHEL-like"/>
</dbReference>
<evidence type="ECO:0000256" key="11">
    <source>
        <dbReference type="SAM" id="MobiDB-lite"/>
    </source>
</evidence>
<dbReference type="EnsemblPlants" id="Ma10_t26500.1">
    <property type="protein sequence ID" value="Ma10_p26500.1"/>
    <property type="gene ID" value="Ma10_g26500"/>
</dbReference>
<evidence type="ECO:0000256" key="10">
    <source>
        <dbReference type="RuleBase" id="RU000682"/>
    </source>
</evidence>
<dbReference type="EMBL" id="HG996476">
    <property type="protein sequence ID" value="CAG1854668.1"/>
    <property type="molecule type" value="Genomic_DNA"/>
</dbReference>
<dbReference type="GO" id="GO:0099402">
    <property type="term" value="P:plant organ development"/>
    <property type="evidence" value="ECO:0007669"/>
    <property type="project" value="InterPro"/>
</dbReference>
<reference evidence="14" key="2">
    <citation type="submission" date="2021-05" db="UniProtKB">
        <authorList>
            <consortium name="EnsemblPlants"/>
        </authorList>
    </citation>
    <scope>IDENTIFICATION</scope>
    <source>
        <strain evidence="14">subsp. malaccensis</strain>
    </source>
</reference>
<name>A0A804L0M5_MUSAM</name>
<evidence type="ECO:0000256" key="2">
    <source>
        <dbReference type="ARBA" id="ARBA00022473"/>
    </source>
</evidence>
<dbReference type="GO" id="GO:0003700">
    <property type="term" value="F:DNA-binding transcription factor activity"/>
    <property type="evidence" value="ECO:0007669"/>
    <property type="project" value="InterPro"/>
</dbReference>
<dbReference type="KEGG" id="mus:103969934"/>
<evidence type="ECO:0000256" key="9">
    <source>
        <dbReference type="PROSITE-ProRule" id="PRU00108"/>
    </source>
</evidence>
<comment type="similarity">
    <text evidence="8">Belongs to the WUS homeobox family.</text>
</comment>
<evidence type="ECO:0000256" key="7">
    <source>
        <dbReference type="ARBA" id="ARBA00023242"/>
    </source>
</evidence>
<keyword evidence="3" id="KW-0805">Transcription regulation</keyword>
<dbReference type="FunFam" id="1.10.10.60:FF:000146">
    <property type="entry name" value="WUSCHEL-related homeobox 4"/>
    <property type="match status" value="1"/>
</dbReference>
<feature type="region of interest" description="Disordered" evidence="11">
    <location>
        <begin position="1"/>
        <end position="22"/>
    </location>
</feature>
<sequence>MEGGKGSSSSSSSPSSSRWNPTKEQISVLEGLYKQGIRTPSAEQIQHITGKLREYGNIEGKNVFYWFQNHKARQRQKQKQESFAYFSRLLQRAPPPVLPPTASSLPPLPTCTDVGCSPYYVPVPQVGGVGYFHPQFPNVIFPAAAKRTDFQKMGMIQGRNQTPSRAGCRNTDESGHETLQLFPLHPTGILERRPGSTPTSASTEIESVEEDEGKEEVGGENQPLFNFFGGANKQC</sequence>
<keyword evidence="2" id="KW-0217">Developmental protein</keyword>
<dbReference type="InterPro" id="IPR009057">
    <property type="entry name" value="Homeodomain-like_sf"/>
</dbReference>
<evidence type="ECO:0000313" key="15">
    <source>
        <dbReference type="Proteomes" id="UP000012960"/>
    </source>
</evidence>
<comment type="subcellular location">
    <subcellularLocation>
        <location evidence="1 9 10">Nucleus</location>
    </subcellularLocation>
</comment>
<dbReference type="PANTHER" id="PTHR45940:SF6">
    <property type="entry name" value="WUSCHEL-RELATED HOMEOBOX 2"/>
    <property type="match status" value="1"/>
</dbReference>
<dbReference type="InterPro" id="IPR001356">
    <property type="entry name" value="HD"/>
</dbReference>
<dbReference type="CDD" id="cd00086">
    <property type="entry name" value="homeodomain"/>
    <property type="match status" value="1"/>
</dbReference>
<dbReference type="Gene3D" id="1.10.10.60">
    <property type="entry name" value="Homeodomain-like"/>
    <property type="match status" value="1"/>
</dbReference>
<evidence type="ECO:0000256" key="3">
    <source>
        <dbReference type="ARBA" id="ARBA00023015"/>
    </source>
</evidence>
<keyword evidence="7 9" id="KW-0539">Nucleus</keyword>
<proteinExistence type="inferred from homology"/>
<dbReference type="SMART" id="SM00389">
    <property type="entry name" value="HOX"/>
    <property type="match status" value="1"/>
</dbReference>
<feature type="domain" description="Homeobox" evidence="12">
    <location>
        <begin position="12"/>
        <end position="77"/>
    </location>
</feature>
<evidence type="ECO:0000313" key="13">
    <source>
        <dbReference type="EMBL" id="CAG1854668.1"/>
    </source>
</evidence>
<dbReference type="Pfam" id="PF00046">
    <property type="entry name" value="Homeodomain"/>
    <property type="match status" value="1"/>
</dbReference>